<comment type="caution">
    <text evidence="2">The sequence shown here is derived from an EMBL/GenBank/DDBJ whole genome shotgun (WGS) entry which is preliminary data.</text>
</comment>
<reference evidence="2" key="1">
    <citation type="submission" date="2023-03" db="EMBL/GenBank/DDBJ databases">
        <title>Massive genome expansion in bonnet fungi (Mycena s.s.) driven by repeated elements and novel gene families across ecological guilds.</title>
        <authorList>
            <consortium name="Lawrence Berkeley National Laboratory"/>
            <person name="Harder C.B."/>
            <person name="Miyauchi S."/>
            <person name="Viragh M."/>
            <person name="Kuo A."/>
            <person name="Thoen E."/>
            <person name="Andreopoulos B."/>
            <person name="Lu D."/>
            <person name="Skrede I."/>
            <person name="Drula E."/>
            <person name="Henrissat B."/>
            <person name="Morin E."/>
            <person name="Kohler A."/>
            <person name="Barry K."/>
            <person name="LaButti K."/>
            <person name="Morin E."/>
            <person name="Salamov A."/>
            <person name="Lipzen A."/>
            <person name="Mereny Z."/>
            <person name="Hegedus B."/>
            <person name="Baldrian P."/>
            <person name="Stursova M."/>
            <person name="Weitz H."/>
            <person name="Taylor A."/>
            <person name="Grigoriev I.V."/>
            <person name="Nagy L.G."/>
            <person name="Martin F."/>
            <person name="Kauserud H."/>
        </authorList>
    </citation>
    <scope>NUCLEOTIDE SEQUENCE</scope>
    <source>
        <strain evidence="2">CBHHK002</strain>
    </source>
</reference>
<keyword evidence="3" id="KW-1185">Reference proteome</keyword>
<dbReference type="Proteomes" id="UP001218218">
    <property type="component" value="Unassembled WGS sequence"/>
</dbReference>
<accession>A0AAD7ER06</accession>
<dbReference type="AlphaFoldDB" id="A0AAD7ER06"/>
<sequence>MPPGMLSGDPLPSQPSSTANDTSDIAVISPCKCAASVSASSPPQKRRRGRPQSSTKKGPKPANGPLPAMGTNSMCTRKKKDPENTPPLVEVIDSDEEIEKTANRKTRHWQAGKKTHLFNFILGPDEEGQHRFTQYKTDPSHVYERASKNEFEGDRSPQSVKSVFEHAFKTYAYIHTFDGFTGNGGRDEDLDDPTVILKHKLSTARSTGIPLGALKASTIEEWEKEGWQELFDFRCGVQ</sequence>
<protein>
    <submittedName>
        <fullName evidence="2">Uncharacterized protein</fullName>
    </submittedName>
</protein>
<dbReference type="EMBL" id="JARIHO010000018">
    <property type="protein sequence ID" value="KAJ7347865.1"/>
    <property type="molecule type" value="Genomic_DNA"/>
</dbReference>
<evidence type="ECO:0000256" key="1">
    <source>
        <dbReference type="SAM" id="MobiDB-lite"/>
    </source>
</evidence>
<organism evidence="2 3">
    <name type="scientific">Mycena albidolilacea</name>
    <dbReference type="NCBI Taxonomy" id="1033008"/>
    <lineage>
        <taxon>Eukaryota</taxon>
        <taxon>Fungi</taxon>
        <taxon>Dikarya</taxon>
        <taxon>Basidiomycota</taxon>
        <taxon>Agaricomycotina</taxon>
        <taxon>Agaricomycetes</taxon>
        <taxon>Agaricomycetidae</taxon>
        <taxon>Agaricales</taxon>
        <taxon>Marasmiineae</taxon>
        <taxon>Mycenaceae</taxon>
        <taxon>Mycena</taxon>
    </lineage>
</organism>
<evidence type="ECO:0000313" key="3">
    <source>
        <dbReference type="Proteomes" id="UP001218218"/>
    </source>
</evidence>
<name>A0AAD7ER06_9AGAR</name>
<feature type="compositionally biased region" description="Polar residues" evidence="1">
    <location>
        <begin position="14"/>
        <end position="23"/>
    </location>
</feature>
<feature type="region of interest" description="Disordered" evidence="1">
    <location>
        <begin position="1"/>
        <end position="88"/>
    </location>
</feature>
<proteinExistence type="predicted"/>
<evidence type="ECO:0000313" key="2">
    <source>
        <dbReference type="EMBL" id="KAJ7347865.1"/>
    </source>
</evidence>
<gene>
    <name evidence="2" type="ORF">DFH08DRAFT_960257</name>
</gene>